<feature type="chain" id="PRO_5032691616" description="GDSL esterase/lipase APG" evidence="2">
    <location>
        <begin position="44"/>
        <end position="387"/>
    </location>
</feature>
<gene>
    <name evidence="3" type="ORF">Taro_002201</name>
</gene>
<dbReference type="Pfam" id="PF00657">
    <property type="entry name" value="Lipase_GDSL"/>
    <property type="match status" value="1"/>
</dbReference>
<feature type="signal peptide" evidence="2">
    <location>
        <begin position="1"/>
        <end position="43"/>
    </location>
</feature>
<dbReference type="InterPro" id="IPR036514">
    <property type="entry name" value="SGNH_hydro_sf"/>
</dbReference>
<protein>
    <recommendedName>
        <fullName evidence="5">GDSL esterase/lipase APG</fullName>
    </recommendedName>
</protein>
<comment type="caution">
    <text evidence="3">The sequence shown here is derived from an EMBL/GenBank/DDBJ whole genome shotgun (WGS) entry which is preliminary data.</text>
</comment>
<evidence type="ECO:0000313" key="3">
    <source>
        <dbReference type="EMBL" id="MQL69902.1"/>
    </source>
</evidence>
<dbReference type="Gene3D" id="3.40.50.1110">
    <property type="entry name" value="SGNH hydrolase"/>
    <property type="match status" value="1"/>
</dbReference>
<sequence length="387" mass="41320">MATLVKRLMVERGRWAAALVGSPPLFFLVALLMAAVLAPAADGQPLVPAVIVFGDSVADSGNNNGRLTIFKADFPPYGRDFPGHTPTGRFCNGKLVTDITVETLGFAAYPPAYLGPNATGKNLLIGANFASGASGYLGSTAILYVRAGFEFETYSSWYKNAVSLKQQLSYYKEYQQKVEKIAGNKTTSDSIFSGGVHILSAGTSDFLQNYYINPVYYLIYTPAQFADLLVGSFTSFVQDLYRLGARKIGVASLPPMGCLPAAITLFGKGGNECVKRLNGDALVFNRKLNATAGQLKKKLAGLKLVVLDIYKPLLDLVDNPAGNGFFEARKACCGTGTIETSLLCNAKSPGTCKNATGYVFWDSVHPSEAANQVLANALLVQAIDLLS</sequence>
<keyword evidence="4" id="KW-1185">Reference proteome</keyword>
<dbReference type="OrthoDB" id="1600564at2759"/>
<keyword evidence="2" id="KW-0732">Signal</keyword>
<comment type="similarity">
    <text evidence="1">Belongs to the 'GDSL' lipolytic enzyme family.</text>
</comment>
<organism evidence="3 4">
    <name type="scientific">Colocasia esculenta</name>
    <name type="common">Wild taro</name>
    <name type="synonym">Arum esculentum</name>
    <dbReference type="NCBI Taxonomy" id="4460"/>
    <lineage>
        <taxon>Eukaryota</taxon>
        <taxon>Viridiplantae</taxon>
        <taxon>Streptophyta</taxon>
        <taxon>Embryophyta</taxon>
        <taxon>Tracheophyta</taxon>
        <taxon>Spermatophyta</taxon>
        <taxon>Magnoliopsida</taxon>
        <taxon>Liliopsida</taxon>
        <taxon>Araceae</taxon>
        <taxon>Aroideae</taxon>
        <taxon>Colocasieae</taxon>
        <taxon>Colocasia</taxon>
    </lineage>
</organism>
<proteinExistence type="inferred from homology"/>
<dbReference type="InterPro" id="IPR035669">
    <property type="entry name" value="SGNH_plant_lipase-like"/>
</dbReference>
<dbReference type="SUPFAM" id="SSF52266">
    <property type="entry name" value="SGNH hydrolase"/>
    <property type="match status" value="1"/>
</dbReference>
<dbReference type="AlphaFoldDB" id="A0A843TC44"/>
<dbReference type="EMBL" id="NMUH01000050">
    <property type="protein sequence ID" value="MQL69902.1"/>
    <property type="molecule type" value="Genomic_DNA"/>
</dbReference>
<evidence type="ECO:0008006" key="5">
    <source>
        <dbReference type="Google" id="ProtNLM"/>
    </source>
</evidence>
<accession>A0A843TC44</accession>
<name>A0A843TC44_COLES</name>
<dbReference type="FunFam" id="3.40.50.1110:FF:000003">
    <property type="entry name" value="GDSL esterase/lipase APG"/>
    <property type="match status" value="1"/>
</dbReference>
<dbReference type="InterPro" id="IPR050592">
    <property type="entry name" value="GDSL_lipolytic_enzyme"/>
</dbReference>
<reference evidence="3" key="1">
    <citation type="submission" date="2017-07" db="EMBL/GenBank/DDBJ databases">
        <title>Taro Niue Genome Assembly and Annotation.</title>
        <authorList>
            <person name="Atibalentja N."/>
            <person name="Keating K."/>
            <person name="Fields C.J."/>
        </authorList>
    </citation>
    <scope>NUCLEOTIDE SEQUENCE</scope>
    <source>
        <strain evidence="3">Niue_2</strain>
        <tissue evidence="3">Leaf</tissue>
    </source>
</reference>
<dbReference type="GO" id="GO:0016788">
    <property type="term" value="F:hydrolase activity, acting on ester bonds"/>
    <property type="evidence" value="ECO:0007669"/>
    <property type="project" value="InterPro"/>
</dbReference>
<evidence type="ECO:0000313" key="4">
    <source>
        <dbReference type="Proteomes" id="UP000652761"/>
    </source>
</evidence>
<evidence type="ECO:0000256" key="1">
    <source>
        <dbReference type="ARBA" id="ARBA00008668"/>
    </source>
</evidence>
<dbReference type="PANTHER" id="PTHR45642">
    <property type="entry name" value="GDSL ESTERASE/LIPASE EXL3"/>
    <property type="match status" value="1"/>
</dbReference>
<dbReference type="CDD" id="cd01837">
    <property type="entry name" value="SGNH_plant_lipase_like"/>
    <property type="match status" value="1"/>
</dbReference>
<dbReference type="Proteomes" id="UP000652761">
    <property type="component" value="Unassembled WGS sequence"/>
</dbReference>
<dbReference type="PANTHER" id="PTHR45642:SF67">
    <property type="entry name" value="GDSL-LIKE LIPASE_ACYLHYDROLASE FAMILY PROTEIN, EXPRESSED"/>
    <property type="match status" value="1"/>
</dbReference>
<dbReference type="InterPro" id="IPR001087">
    <property type="entry name" value="GDSL"/>
</dbReference>
<evidence type="ECO:0000256" key="2">
    <source>
        <dbReference type="SAM" id="SignalP"/>
    </source>
</evidence>